<comment type="caution">
    <text evidence="3">The sequence shown here is derived from an EMBL/GenBank/DDBJ whole genome shotgun (WGS) entry which is preliminary data.</text>
</comment>
<feature type="compositionally biased region" description="Polar residues" evidence="1">
    <location>
        <begin position="428"/>
        <end position="450"/>
    </location>
</feature>
<sequence length="522" mass="58618">MSLNAKDKFALIAVVGAVVTAVVYFISTPNTVVHRKKRVPRKAVQKKPKQENREEIQMEAIASREIERKVPIAKVIETKPSPTFQEIHNSEISNYFYKSDSGIVGYNHHQDLAFQYVAPADEVLEMGCETVHLETTISATNNKNEIELVIEPEYMSYEESNFCYSSVSLYLNNDWAYVSPISNAMKADVEISIETEPVVDLTLSKSLEQEDVAVIDNVADVSSNERNTNCGQDIKPHEEVKYLSSQQVLHGERSNYFYQVDDQMLLNYTQTDFEETKSAQLHHQSPLNTKGKSTKNQPASVMDAPSKSKITPDLLQHSEISNQFYHQDGNYLFNVHLLHDYQDKFTSQIGLSSTPETIGLKKDQSPEDFVFHGGVLLHSEESSMFYVEDGEIAFNHLSLRVSHLDQLPLSTTTAKPSMLLVDECRSPSAASTEGQISPTCSPSPQEKTPSSPKPVFQAPKNIAPNISKIVELYEKEAFKRRRSQSEPVKCNPDLTIVKLSNQKSQETLVNDDDSMSDITAVQ</sequence>
<feature type="transmembrane region" description="Helical" evidence="2">
    <location>
        <begin position="9"/>
        <end position="27"/>
    </location>
</feature>
<evidence type="ECO:0000256" key="1">
    <source>
        <dbReference type="SAM" id="MobiDB-lite"/>
    </source>
</evidence>
<dbReference type="AlphaFoldDB" id="A0AAD5Y6W7"/>
<organism evidence="3 4">
    <name type="scientific">Boothiomyces macroporosus</name>
    <dbReference type="NCBI Taxonomy" id="261099"/>
    <lineage>
        <taxon>Eukaryota</taxon>
        <taxon>Fungi</taxon>
        <taxon>Fungi incertae sedis</taxon>
        <taxon>Chytridiomycota</taxon>
        <taxon>Chytridiomycota incertae sedis</taxon>
        <taxon>Chytridiomycetes</taxon>
        <taxon>Rhizophydiales</taxon>
        <taxon>Terramycetaceae</taxon>
        <taxon>Boothiomyces</taxon>
    </lineage>
</organism>
<keyword evidence="2" id="KW-0472">Membrane</keyword>
<feature type="compositionally biased region" description="Polar residues" evidence="1">
    <location>
        <begin position="278"/>
        <end position="299"/>
    </location>
</feature>
<keyword evidence="2" id="KW-1133">Transmembrane helix</keyword>
<proteinExistence type="predicted"/>
<dbReference type="Proteomes" id="UP001210925">
    <property type="component" value="Unassembled WGS sequence"/>
</dbReference>
<evidence type="ECO:0000313" key="4">
    <source>
        <dbReference type="Proteomes" id="UP001210925"/>
    </source>
</evidence>
<protein>
    <submittedName>
        <fullName evidence="3">Uncharacterized protein</fullName>
    </submittedName>
</protein>
<keyword evidence="2" id="KW-0812">Transmembrane</keyword>
<evidence type="ECO:0000313" key="3">
    <source>
        <dbReference type="EMBL" id="KAJ3259571.1"/>
    </source>
</evidence>
<feature type="region of interest" description="Disordered" evidence="1">
    <location>
        <begin position="276"/>
        <end position="308"/>
    </location>
</feature>
<evidence type="ECO:0000256" key="2">
    <source>
        <dbReference type="SAM" id="Phobius"/>
    </source>
</evidence>
<accession>A0AAD5Y6W7</accession>
<gene>
    <name evidence="3" type="ORF">HK103_002125</name>
</gene>
<keyword evidence="4" id="KW-1185">Reference proteome</keyword>
<name>A0AAD5Y6W7_9FUNG</name>
<dbReference type="EMBL" id="JADGKB010000017">
    <property type="protein sequence ID" value="KAJ3259571.1"/>
    <property type="molecule type" value="Genomic_DNA"/>
</dbReference>
<feature type="region of interest" description="Disordered" evidence="1">
    <location>
        <begin position="425"/>
        <end position="459"/>
    </location>
</feature>
<reference evidence="3" key="1">
    <citation type="submission" date="2020-05" db="EMBL/GenBank/DDBJ databases">
        <title>Phylogenomic resolution of chytrid fungi.</title>
        <authorList>
            <person name="Stajich J.E."/>
            <person name="Amses K."/>
            <person name="Simmons R."/>
            <person name="Seto K."/>
            <person name="Myers J."/>
            <person name="Bonds A."/>
            <person name="Quandt C.A."/>
            <person name="Barry K."/>
            <person name="Liu P."/>
            <person name="Grigoriev I."/>
            <person name="Longcore J.E."/>
            <person name="James T.Y."/>
        </authorList>
    </citation>
    <scope>NUCLEOTIDE SEQUENCE</scope>
    <source>
        <strain evidence="3">PLAUS21</strain>
    </source>
</reference>